<dbReference type="EMBL" id="JAUSSU010000004">
    <property type="protein sequence ID" value="MDQ0112580.1"/>
    <property type="molecule type" value="Genomic_DNA"/>
</dbReference>
<sequence>MNPIMIDFPDEFYTERLLIRMPRPCDGKVVCEAVNASIEELKPWMKWAQTLQTEYDSEVGIREAHVKFLRRENLRLLVFLKD</sequence>
<protein>
    <recommendedName>
        <fullName evidence="3">N-acetyltransferase</fullName>
    </recommendedName>
</protein>
<gene>
    <name evidence="1" type="ORF">J2T15_002015</name>
</gene>
<name>A0ABT9TYX5_PAEHA</name>
<dbReference type="Gene3D" id="3.40.630.30">
    <property type="match status" value="1"/>
</dbReference>
<organism evidence="1 2">
    <name type="scientific">Paenibacillus harenae</name>
    <dbReference type="NCBI Taxonomy" id="306543"/>
    <lineage>
        <taxon>Bacteria</taxon>
        <taxon>Bacillati</taxon>
        <taxon>Bacillota</taxon>
        <taxon>Bacilli</taxon>
        <taxon>Bacillales</taxon>
        <taxon>Paenibacillaceae</taxon>
        <taxon>Paenibacillus</taxon>
    </lineage>
</organism>
<evidence type="ECO:0000313" key="1">
    <source>
        <dbReference type="EMBL" id="MDQ0112580.1"/>
    </source>
</evidence>
<evidence type="ECO:0000313" key="2">
    <source>
        <dbReference type="Proteomes" id="UP001229346"/>
    </source>
</evidence>
<comment type="caution">
    <text evidence="1">The sequence shown here is derived from an EMBL/GenBank/DDBJ whole genome shotgun (WGS) entry which is preliminary data.</text>
</comment>
<evidence type="ECO:0008006" key="3">
    <source>
        <dbReference type="Google" id="ProtNLM"/>
    </source>
</evidence>
<dbReference type="Proteomes" id="UP001229346">
    <property type="component" value="Unassembled WGS sequence"/>
</dbReference>
<keyword evidence="2" id="KW-1185">Reference proteome</keyword>
<reference evidence="1 2" key="1">
    <citation type="submission" date="2023-07" db="EMBL/GenBank/DDBJ databases">
        <title>Sorghum-associated microbial communities from plants grown in Nebraska, USA.</title>
        <authorList>
            <person name="Schachtman D."/>
        </authorList>
    </citation>
    <scope>NUCLEOTIDE SEQUENCE [LARGE SCALE GENOMIC DNA]</scope>
    <source>
        <strain evidence="1 2">CC482</strain>
    </source>
</reference>
<proteinExistence type="predicted"/>
<accession>A0ABT9TYX5</accession>